<evidence type="ECO:0000256" key="6">
    <source>
        <dbReference type="SAM" id="MobiDB-lite"/>
    </source>
</evidence>
<dbReference type="AlphaFoldDB" id="A0A1T3P4J0"/>
<proteinExistence type="predicted"/>
<dbReference type="PROSITE" id="PS50850">
    <property type="entry name" value="MFS"/>
    <property type="match status" value="1"/>
</dbReference>
<name>A0A1T3P4J0_9ACTN</name>
<feature type="transmembrane region" description="Helical" evidence="7">
    <location>
        <begin position="106"/>
        <end position="128"/>
    </location>
</feature>
<evidence type="ECO:0000313" key="10">
    <source>
        <dbReference type="Proteomes" id="UP000190037"/>
    </source>
</evidence>
<dbReference type="Proteomes" id="UP000190037">
    <property type="component" value="Unassembled WGS sequence"/>
</dbReference>
<dbReference type="GO" id="GO:0022857">
    <property type="term" value="F:transmembrane transporter activity"/>
    <property type="evidence" value="ECO:0007669"/>
    <property type="project" value="InterPro"/>
</dbReference>
<keyword evidence="3 7" id="KW-1133">Transmembrane helix</keyword>
<evidence type="ECO:0000313" key="9">
    <source>
        <dbReference type="EMBL" id="OPC83983.1"/>
    </source>
</evidence>
<feature type="transmembrane region" description="Helical" evidence="7">
    <location>
        <begin position="168"/>
        <end position="186"/>
    </location>
</feature>
<feature type="domain" description="Major facilitator superfamily (MFS) profile" evidence="8">
    <location>
        <begin position="14"/>
        <end position="455"/>
    </location>
</feature>
<feature type="transmembrane region" description="Helical" evidence="7">
    <location>
        <begin position="198"/>
        <end position="219"/>
    </location>
</feature>
<feature type="transmembrane region" description="Helical" evidence="7">
    <location>
        <begin position="225"/>
        <end position="247"/>
    </location>
</feature>
<feature type="transmembrane region" description="Helical" evidence="7">
    <location>
        <begin position="400"/>
        <end position="420"/>
    </location>
</feature>
<keyword evidence="2 7" id="KW-0812">Transmembrane</keyword>
<dbReference type="SUPFAM" id="SSF103473">
    <property type="entry name" value="MFS general substrate transporter"/>
    <property type="match status" value="1"/>
</dbReference>
<feature type="transmembrane region" description="Helical" evidence="7">
    <location>
        <begin position="363"/>
        <end position="388"/>
    </location>
</feature>
<evidence type="ECO:0000256" key="7">
    <source>
        <dbReference type="SAM" id="Phobius"/>
    </source>
</evidence>
<feature type="transmembrane region" description="Helical" evidence="7">
    <location>
        <begin position="51"/>
        <end position="69"/>
    </location>
</feature>
<dbReference type="Pfam" id="PF07690">
    <property type="entry name" value="MFS_1"/>
    <property type="match status" value="1"/>
</dbReference>
<dbReference type="OrthoDB" id="7375466at2"/>
<organism evidence="9 10">
    <name type="scientific">Embleya scabrispora</name>
    <dbReference type="NCBI Taxonomy" id="159449"/>
    <lineage>
        <taxon>Bacteria</taxon>
        <taxon>Bacillati</taxon>
        <taxon>Actinomycetota</taxon>
        <taxon>Actinomycetes</taxon>
        <taxon>Kitasatosporales</taxon>
        <taxon>Streptomycetaceae</taxon>
        <taxon>Embleya</taxon>
    </lineage>
</organism>
<dbReference type="InterPro" id="IPR036259">
    <property type="entry name" value="MFS_trans_sf"/>
</dbReference>
<evidence type="ECO:0000256" key="2">
    <source>
        <dbReference type="ARBA" id="ARBA00022692"/>
    </source>
</evidence>
<keyword evidence="4 7" id="KW-0472">Membrane</keyword>
<dbReference type="GO" id="GO:0005886">
    <property type="term" value="C:plasma membrane"/>
    <property type="evidence" value="ECO:0007669"/>
    <property type="project" value="UniProtKB-SubCell"/>
</dbReference>
<dbReference type="Gene3D" id="1.20.1250.20">
    <property type="entry name" value="MFS general substrate transporter like domains"/>
    <property type="match status" value="1"/>
</dbReference>
<gene>
    <name evidence="9" type="ORF">B4N89_26345</name>
</gene>
<feature type="transmembrane region" description="Helical" evidence="7">
    <location>
        <begin position="12"/>
        <end position="31"/>
    </location>
</feature>
<dbReference type="Gene3D" id="1.20.1720.10">
    <property type="entry name" value="Multidrug resistance protein D"/>
    <property type="match status" value="1"/>
</dbReference>
<dbReference type="PANTHER" id="PTHR42718">
    <property type="entry name" value="MAJOR FACILITATOR SUPERFAMILY MULTIDRUG TRANSPORTER MFSC"/>
    <property type="match status" value="1"/>
</dbReference>
<dbReference type="GO" id="GO:0046677">
    <property type="term" value="P:response to antibiotic"/>
    <property type="evidence" value="ECO:0007669"/>
    <property type="project" value="UniProtKB-KW"/>
</dbReference>
<evidence type="ECO:0000256" key="1">
    <source>
        <dbReference type="ARBA" id="ARBA00004651"/>
    </source>
</evidence>
<reference evidence="9 10" key="1">
    <citation type="submission" date="2017-03" db="EMBL/GenBank/DDBJ databases">
        <title>Draft genome sequence of Streptomyces scabrisporus NF3, endophyte isolated from Amphipterygium adstringens.</title>
        <authorList>
            <person name="Vazquez M."/>
            <person name="Ceapa C.D."/>
            <person name="Rodriguez Luna D."/>
            <person name="Sanchez Esquivel S."/>
        </authorList>
    </citation>
    <scope>NUCLEOTIDE SEQUENCE [LARGE SCALE GENOMIC DNA]</scope>
    <source>
        <strain evidence="9 10">NF3</strain>
    </source>
</reference>
<dbReference type="PANTHER" id="PTHR42718:SF48">
    <property type="entry name" value="CONSERVED TWO-DOMAIN MEMBRANE PROTEIN-RELATED"/>
    <property type="match status" value="1"/>
</dbReference>
<feature type="transmembrane region" description="Helical" evidence="7">
    <location>
        <begin position="309"/>
        <end position="327"/>
    </location>
</feature>
<evidence type="ECO:0000259" key="8">
    <source>
        <dbReference type="PROSITE" id="PS50850"/>
    </source>
</evidence>
<feature type="transmembrane region" description="Helical" evidence="7">
    <location>
        <begin position="140"/>
        <end position="162"/>
    </location>
</feature>
<protein>
    <submittedName>
        <fullName evidence="9">MFS transporter</fullName>
    </submittedName>
</protein>
<dbReference type="CDD" id="cd17321">
    <property type="entry name" value="MFS_MMR_MDR_like"/>
    <property type="match status" value="1"/>
</dbReference>
<sequence length="493" mass="49774">MAGSGSDRPPRAFAAVLVCAGVVLVNLDLFIVNVAMPSLAETWSGSSLADLSWVLNAYTVVFAALLVPAGRLSDRIGHRRAFLAGVAVFTLASALCAAAPELAVLVVARLGQAVGAALLMPASLGLLLTSYPPERRGTVIRAWAAIGGIAAAVGPVLGGLLLEPGWRWVFVVNLPIGVLTLVFGARRLPDPAPTDRGPLPDLVGAALLTAAIGALSLGVVRAPDWGWWSGRTVGVWAATLVLVAGFVVRNGRHPRPVVEGALVRNRVYAVSGVANILFGVAFAGMLISATMWMQTVWGWSALRTGLGTVPGPLCVPFVTVLAGRYAARVGPGPLVVLGGISFSAGLGWWILRLEPHAHYARDFLPGSILGGIGVGLILPTLIATATGALTPDRFATGSGVITMLRQVGAALGVAVFVAAVGTEATLDGYDRAWYILGGATLLTALAALFLPRAGRGAGAGAGVGSGPGVGTGAEPASGAAAASAGSAASATVN</sequence>
<evidence type="ECO:0000256" key="5">
    <source>
        <dbReference type="ARBA" id="ARBA00023251"/>
    </source>
</evidence>
<dbReference type="InterPro" id="IPR020846">
    <property type="entry name" value="MFS_dom"/>
</dbReference>
<feature type="transmembrane region" description="Helical" evidence="7">
    <location>
        <begin position="334"/>
        <end position="351"/>
    </location>
</feature>
<keyword evidence="10" id="KW-1185">Reference proteome</keyword>
<dbReference type="STRING" id="159449.B4N89_26345"/>
<feature type="transmembrane region" description="Helical" evidence="7">
    <location>
        <begin position="267"/>
        <end position="289"/>
    </location>
</feature>
<feature type="region of interest" description="Disordered" evidence="6">
    <location>
        <begin position="473"/>
        <end position="493"/>
    </location>
</feature>
<comment type="subcellular location">
    <subcellularLocation>
        <location evidence="1">Cell membrane</location>
        <topology evidence="1">Multi-pass membrane protein</topology>
    </subcellularLocation>
</comment>
<dbReference type="EMBL" id="MWQN01000001">
    <property type="protein sequence ID" value="OPC83983.1"/>
    <property type="molecule type" value="Genomic_DNA"/>
</dbReference>
<comment type="caution">
    <text evidence="9">The sequence shown here is derived from an EMBL/GenBank/DDBJ whole genome shotgun (WGS) entry which is preliminary data.</text>
</comment>
<evidence type="ECO:0000256" key="4">
    <source>
        <dbReference type="ARBA" id="ARBA00023136"/>
    </source>
</evidence>
<keyword evidence="5" id="KW-0046">Antibiotic resistance</keyword>
<accession>A0A1T3P4J0</accession>
<feature type="transmembrane region" description="Helical" evidence="7">
    <location>
        <begin position="81"/>
        <end position="100"/>
    </location>
</feature>
<feature type="transmembrane region" description="Helical" evidence="7">
    <location>
        <begin position="432"/>
        <end position="450"/>
    </location>
</feature>
<evidence type="ECO:0000256" key="3">
    <source>
        <dbReference type="ARBA" id="ARBA00022989"/>
    </source>
</evidence>
<dbReference type="InterPro" id="IPR011701">
    <property type="entry name" value="MFS"/>
</dbReference>